<dbReference type="EMBL" id="BAABHS010000019">
    <property type="protein sequence ID" value="GAA4977585.1"/>
    <property type="molecule type" value="Genomic_DNA"/>
</dbReference>
<keyword evidence="4" id="KW-1185">Reference proteome</keyword>
<dbReference type="InterPro" id="IPR032466">
    <property type="entry name" value="Metal_Hydrolase"/>
</dbReference>
<dbReference type="PANTHER" id="PTHR21240:SF28">
    <property type="entry name" value="ISO-OROTATE DECARBOXYLASE (EUROFUNG)"/>
    <property type="match status" value="1"/>
</dbReference>
<evidence type="ECO:0000313" key="4">
    <source>
        <dbReference type="Proteomes" id="UP001500466"/>
    </source>
</evidence>
<evidence type="ECO:0000313" key="3">
    <source>
        <dbReference type="EMBL" id="GAA4977585.1"/>
    </source>
</evidence>
<organism evidence="3 4">
    <name type="scientific">Yinghuangia aomiensis</name>
    <dbReference type="NCBI Taxonomy" id="676205"/>
    <lineage>
        <taxon>Bacteria</taxon>
        <taxon>Bacillati</taxon>
        <taxon>Actinomycetota</taxon>
        <taxon>Actinomycetes</taxon>
        <taxon>Kitasatosporales</taxon>
        <taxon>Streptomycetaceae</taxon>
        <taxon>Yinghuangia</taxon>
    </lineage>
</organism>
<reference evidence="4" key="1">
    <citation type="journal article" date="2019" name="Int. J. Syst. Evol. Microbiol.">
        <title>The Global Catalogue of Microorganisms (GCM) 10K type strain sequencing project: providing services to taxonomists for standard genome sequencing and annotation.</title>
        <authorList>
            <consortium name="The Broad Institute Genomics Platform"/>
            <consortium name="The Broad Institute Genome Sequencing Center for Infectious Disease"/>
            <person name="Wu L."/>
            <person name="Ma J."/>
        </authorList>
    </citation>
    <scope>NUCLEOTIDE SEQUENCE [LARGE SCALE GENOMIC DNA]</scope>
    <source>
        <strain evidence="4">JCM 17986</strain>
    </source>
</reference>
<protein>
    <submittedName>
        <fullName evidence="3">Amidohydrolase family protein</fullName>
    </submittedName>
</protein>
<feature type="domain" description="Amidohydrolase-related" evidence="2">
    <location>
        <begin position="113"/>
        <end position="399"/>
    </location>
</feature>
<comment type="caution">
    <text evidence="3">The sequence shown here is derived from an EMBL/GenBank/DDBJ whole genome shotgun (WGS) entry which is preliminary data.</text>
</comment>
<dbReference type="InterPro" id="IPR006680">
    <property type="entry name" value="Amidohydro-rel"/>
</dbReference>
<name>A0ABP9HSH3_9ACTN</name>
<dbReference type="InterPro" id="IPR032465">
    <property type="entry name" value="ACMSD"/>
</dbReference>
<evidence type="ECO:0000256" key="1">
    <source>
        <dbReference type="ARBA" id="ARBA00023239"/>
    </source>
</evidence>
<proteinExistence type="predicted"/>
<dbReference type="PANTHER" id="PTHR21240">
    <property type="entry name" value="2-AMINO-3-CARBOXYLMUCONATE-6-SEMIALDEHYDE DECARBOXYLASE"/>
    <property type="match status" value="1"/>
</dbReference>
<dbReference type="Gene3D" id="3.20.20.140">
    <property type="entry name" value="Metal-dependent hydrolases"/>
    <property type="match status" value="1"/>
</dbReference>
<dbReference type="SUPFAM" id="SSF51556">
    <property type="entry name" value="Metallo-dependent hydrolases"/>
    <property type="match status" value="1"/>
</dbReference>
<sequence length="409" mass="45873">MCGTSRPTHGVPVAARALGFRCFDFDNHYYEAEDAFTRHLDRRMARRTMQWVEINGRRRLLVGGKLNRYIPNPTFDPVSKPGALDEYFRGRNPQGLDTSELFGELEPIAAAYRDREARLAVMDEQGIDGAVFLPTLGVGMEQALVHDIPAAVAAFRAFNRWLDEDWGFAYRERIFAAPYITLCDPEAAVREIDWAIGRDARTVVMVAGPVATASGMRAPADPMFDGFWSRVNEAGLTVVYHGGESHYTKYLRDWGEPAEVEAFRVHPFRRLVSANPVQDTFASLLAHGLFGRFPNLRVAAIETGSDWVFHLFEKLKKSYGQTPQMWAEDPRETFRRHVWVAPFYEDALAGLRTMIGPERILMGSDFPHAEGLAVPAAFVDDLRGAGFGDDDCRLVMRDNGAGLSVRRPG</sequence>
<gene>
    <name evidence="3" type="ORF">GCM10023205_51480</name>
</gene>
<evidence type="ECO:0000259" key="2">
    <source>
        <dbReference type="Pfam" id="PF04909"/>
    </source>
</evidence>
<keyword evidence="1" id="KW-0456">Lyase</keyword>
<accession>A0ABP9HSH3</accession>
<dbReference type="Pfam" id="PF04909">
    <property type="entry name" value="Amidohydro_2"/>
    <property type="match status" value="1"/>
</dbReference>
<dbReference type="Proteomes" id="UP001500466">
    <property type="component" value="Unassembled WGS sequence"/>
</dbReference>